<name>A0A397VJB7_9GLOM</name>
<gene>
    <name evidence="3" type="ORF">C2G38_1102037</name>
</gene>
<feature type="transmembrane region" description="Helical" evidence="1">
    <location>
        <begin position="76"/>
        <end position="93"/>
    </location>
</feature>
<comment type="caution">
    <text evidence="3">The sequence shown here is derived from an EMBL/GenBank/DDBJ whole genome shotgun (WGS) entry which is preliminary data.</text>
</comment>
<evidence type="ECO:0000256" key="1">
    <source>
        <dbReference type="SAM" id="Phobius"/>
    </source>
</evidence>
<keyword evidence="1" id="KW-0472">Membrane</keyword>
<feature type="chain" id="PRO_5017459135" evidence="2">
    <location>
        <begin position="21"/>
        <end position="111"/>
    </location>
</feature>
<reference evidence="3 4" key="1">
    <citation type="submission" date="2018-06" db="EMBL/GenBank/DDBJ databases">
        <title>Comparative genomics reveals the genomic features of Rhizophagus irregularis, R. cerebriforme, R. diaphanum and Gigaspora rosea, and their symbiotic lifestyle signature.</title>
        <authorList>
            <person name="Morin E."/>
            <person name="San Clemente H."/>
            <person name="Chen E.C.H."/>
            <person name="De La Providencia I."/>
            <person name="Hainaut M."/>
            <person name="Kuo A."/>
            <person name="Kohler A."/>
            <person name="Murat C."/>
            <person name="Tang N."/>
            <person name="Roy S."/>
            <person name="Loubradou J."/>
            <person name="Henrissat B."/>
            <person name="Grigoriev I.V."/>
            <person name="Corradi N."/>
            <person name="Roux C."/>
            <person name="Martin F.M."/>
        </authorList>
    </citation>
    <scope>NUCLEOTIDE SEQUENCE [LARGE SCALE GENOMIC DNA]</scope>
    <source>
        <strain evidence="3 4">DAOM 194757</strain>
    </source>
</reference>
<accession>A0A397VJB7</accession>
<proteinExistence type="predicted"/>
<dbReference type="EMBL" id="QKWP01000360">
    <property type="protein sequence ID" value="RIB21457.1"/>
    <property type="molecule type" value="Genomic_DNA"/>
</dbReference>
<dbReference type="AlphaFoldDB" id="A0A397VJB7"/>
<organism evidence="3 4">
    <name type="scientific">Gigaspora rosea</name>
    <dbReference type="NCBI Taxonomy" id="44941"/>
    <lineage>
        <taxon>Eukaryota</taxon>
        <taxon>Fungi</taxon>
        <taxon>Fungi incertae sedis</taxon>
        <taxon>Mucoromycota</taxon>
        <taxon>Glomeromycotina</taxon>
        <taxon>Glomeromycetes</taxon>
        <taxon>Diversisporales</taxon>
        <taxon>Gigasporaceae</taxon>
        <taxon>Gigaspora</taxon>
    </lineage>
</organism>
<evidence type="ECO:0000313" key="4">
    <source>
        <dbReference type="Proteomes" id="UP000266673"/>
    </source>
</evidence>
<keyword evidence="2" id="KW-0732">Signal</keyword>
<protein>
    <submittedName>
        <fullName evidence="3">Uncharacterized protein</fullName>
    </submittedName>
</protein>
<keyword evidence="1" id="KW-1133">Transmembrane helix</keyword>
<feature type="signal peptide" evidence="2">
    <location>
        <begin position="1"/>
        <end position="20"/>
    </location>
</feature>
<keyword evidence="4" id="KW-1185">Reference proteome</keyword>
<evidence type="ECO:0000256" key="2">
    <source>
        <dbReference type="SAM" id="SignalP"/>
    </source>
</evidence>
<keyword evidence="1" id="KW-0812">Transmembrane</keyword>
<sequence length="111" mass="12958">MQFFILCIIVRIIADDPAGAAVTYAGIFQAKNKLQQTREILYVSRYVFIKRSVFRTITKKAKYAFILKICNYDGELGLIIILITVCFICLYVLKFKAFLFISFRLFKNLCY</sequence>
<dbReference type="Proteomes" id="UP000266673">
    <property type="component" value="Unassembled WGS sequence"/>
</dbReference>
<evidence type="ECO:0000313" key="3">
    <source>
        <dbReference type="EMBL" id="RIB21457.1"/>
    </source>
</evidence>